<evidence type="ECO:0000256" key="1">
    <source>
        <dbReference type="SAM" id="SignalP"/>
    </source>
</evidence>
<keyword evidence="3" id="KW-1185">Reference proteome</keyword>
<dbReference type="RefSeq" id="WP_015757515.1">
    <property type="nucleotide sequence ID" value="NC_013216.1"/>
</dbReference>
<proteinExistence type="predicted"/>
<dbReference type="OrthoDB" id="10009874at2"/>
<reference evidence="2 3" key="1">
    <citation type="journal article" date="2009" name="Stand. Genomic Sci.">
        <title>Complete genome sequence of Desulfotomaculum acetoxidans type strain (5575).</title>
        <authorList>
            <person name="Spring S."/>
            <person name="Lapidus A."/>
            <person name="Schroder M."/>
            <person name="Gleim D."/>
            <person name="Sims D."/>
            <person name="Meincke L."/>
            <person name="Glavina Del Rio T."/>
            <person name="Tice H."/>
            <person name="Copeland A."/>
            <person name="Cheng J.F."/>
            <person name="Lucas S."/>
            <person name="Chen F."/>
            <person name="Nolan M."/>
            <person name="Bruce D."/>
            <person name="Goodwin L."/>
            <person name="Pitluck S."/>
            <person name="Ivanova N."/>
            <person name="Mavromatis K."/>
            <person name="Mikhailova N."/>
            <person name="Pati A."/>
            <person name="Chen A."/>
            <person name="Palaniappan K."/>
            <person name="Land M."/>
            <person name="Hauser L."/>
            <person name="Chang Y.J."/>
            <person name="Jeffries C.D."/>
            <person name="Chain P."/>
            <person name="Saunders E."/>
            <person name="Brettin T."/>
            <person name="Detter J.C."/>
            <person name="Goker M."/>
            <person name="Bristow J."/>
            <person name="Eisen J.A."/>
            <person name="Markowitz V."/>
            <person name="Hugenholtz P."/>
            <person name="Kyrpides N.C."/>
            <person name="Klenk H.P."/>
            <person name="Han C."/>
        </authorList>
    </citation>
    <scope>NUCLEOTIDE SEQUENCE [LARGE SCALE GENOMIC DNA]</scope>
    <source>
        <strain evidence="3">ATCC 49208 / DSM 771 / VKM B-1644</strain>
    </source>
</reference>
<keyword evidence="1" id="KW-0732">Signal</keyword>
<dbReference type="AlphaFoldDB" id="C8VYC9"/>
<feature type="chain" id="PRO_5002993702" description="DUF4430 domain-containing protein" evidence="1">
    <location>
        <begin position="30"/>
        <end position="294"/>
    </location>
</feature>
<dbReference type="EMBL" id="CP001720">
    <property type="protein sequence ID" value="ACV62810.1"/>
    <property type="molecule type" value="Genomic_DNA"/>
</dbReference>
<dbReference type="HOGENOM" id="CLU_945697_0_0_9"/>
<accession>C8VYC9</accession>
<organism evidence="2 3">
    <name type="scientific">Desulfofarcimen acetoxidans (strain ATCC 49208 / DSM 771 / KCTC 5769 / VKM B-1644 / 5575)</name>
    <name type="common">Desulfotomaculum acetoxidans</name>
    <dbReference type="NCBI Taxonomy" id="485916"/>
    <lineage>
        <taxon>Bacteria</taxon>
        <taxon>Bacillati</taxon>
        <taxon>Bacillota</taxon>
        <taxon>Clostridia</taxon>
        <taxon>Eubacteriales</taxon>
        <taxon>Peptococcaceae</taxon>
        <taxon>Desulfofarcimen</taxon>
    </lineage>
</organism>
<evidence type="ECO:0008006" key="4">
    <source>
        <dbReference type="Google" id="ProtNLM"/>
    </source>
</evidence>
<evidence type="ECO:0000313" key="3">
    <source>
        <dbReference type="Proteomes" id="UP000002217"/>
    </source>
</evidence>
<gene>
    <name evidence="2" type="ordered locus">Dtox_1974</name>
</gene>
<feature type="signal peptide" evidence="1">
    <location>
        <begin position="1"/>
        <end position="29"/>
    </location>
</feature>
<evidence type="ECO:0000313" key="2">
    <source>
        <dbReference type="EMBL" id="ACV62810.1"/>
    </source>
</evidence>
<name>C8VYC9_DESAS</name>
<protein>
    <recommendedName>
        <fullName evidence="4">DUF4430 domain-containing protein</fullName>
    </recommendedName>
</protein>
<dbReference type="Proteomes" id="UP000002217">
    <property type="component" value="Chromosome"/>
</dbReference>
<dbReference type="KEGG" id="dae:Dtox_1974"/>
<sequence>MKSGKIMSKMMLLGLVVMLVLAMSVPAFAQDYLTSTSASYIQGTAPIYTDQTINVDLVVESRTISGSYIYTTINNVLLTAGETAQSFFVRDVLLAVQDMGNYTFNGTDGNPIDSGDSYFYSVTDENSIVTYGPTSQYAWDGWVFRINNKFPLESAGLGASIATAYVTDGDVINIYHDDASSSTSCADFAKIASITDNDSNTLTVNVKASCQYYGPAPTYTWNLTNFANYQGVTVKAYNESGTLVTSGTTDSSGNVDLNVGSFGSHTYKVEVVRTTFGNGLIENTTDTVTGYDPI</sequence>